<evidence type="ECO:0000256" key="2">
    <source>
        <dbReference type="ARBA" id="ARBA00022552"/>
    </source>
</evidence>
<dbReference type="HOGENOM" id="CLU_049581_1_0_5"/>
<evidence type="ECO:0000256" key="5">
    <source>
        <dbReference type="ARBA" id="ARBA00022691"/>
    </source>
</evidence>
<dbReference type="GO" id="GO:0003676">
    <property type="term" value="F:nucleic acid binding"/>
    <property type="evidence" value="ECO:0007669"/>
    <property type="project" value="InterPro"/>
</dbReference>
<evidence type="ECO:0000313" key="8">
    <source>
        <dbReference type="Proteomes" id="UP000019666"/>
    </source>
</evidence>
<accession>A0A017HJ46</accession>
<sequence length="339" mass="36001">MSKTRLLTALDGGLALPEGEILVLRPPMAMDLGALPAERVAIRHTFRPDRDAWAGAGWRVVEEAGPAGVALVCVPRSKTLARGLIAEAARLAPMVLVDGQRTDGVDSVWREVRARRGEVEGLTQGHGRLFWFAGGDGFEDWALPGPVKGADGLFSQPGVFSAEGADRGSLLLAEALPSTLPKRMADFGAGIGVLSLAVLARERVESVDLIEAERLALDCARLNVTDPRARFLWEDATVGARGPYDGIVMNPPFHAGRAADPGLGRAFLAAAAKALTPSGQLWVVANRHLPYEATLQEGFRQVAEIGGDAGFKLLHASQPVRAKVAARPSGVQRSRRHSG</sequence>
<dbReference type="PANTHER" id="PTHR47816">
    <property type="entry name" value="RIBOSOMAL RNA SMALL SUBUNIT METHYLTRANSFERASE C"/>
    <property type="match status" value="1"/>
</dbReference>
<proteinExistence type="predicted"/>
<dbReference type="RefSeq" id="WP_051521484.1">
    <property type="nucleotide sequence ID" value="NZ_KK088604.1"/>
</dbReference>
<dbReference type="CDD" id="cd02440">
    <property type="entry name" value="AdoMet_MTases"/>
    <property type="match status" value="1"/>
</dbReference>
<dbReference type="OrthoDB" id="9816072at2"/>
<keyword evidence="1" id="KW-0963">Cytoplasm</keyword>
<keyword evidence="3 7" id="KW-0489">Methyltransferase</keyword>
<dbReference type="SUPFAM" id="SSF53335">
    <property type="entry name" value="S-adenosyl-L-methionine-dependent methyltransferases"/>
    <property type="match status" value="1"/>
</dbReference>
<keyword evidence="8" id="KW-1185">Reference proteome</keyword>
<gene>
    <name evidence="7" type="ORF">Rumeso_03798</name>
</gene>
<dbReference type="GO" id="GO:0052913">
    <property type="term" value="F:16S rRNA (guanine(966)-N(2))-methyltransferase activity"/>
    <property type="evidence" value="ECO:0007669"/>
    <property type="project" value="UniProtKB-EC"/>
</dbReference>
<organism evidence="7 8">
    <name type="scientific">Rubellimicrobium mesophilum DSM 19309</name>
    <dbReference type="NCBI Taxonomy" id="442562"/>
    <lineage>
        <taxon>Bacteria</taxon>
        <taxon>Pseudomonadati</taxon>
        <taxon>Pseudomonadota</taxon>
        <taxon>Alphaproteobacteria</taxon>
        <taxon>Rhodobacterales</taxon>
        <taxon>Roseobacteraceae</taxon>
        <taxon>Rubellimicrobium</taxon>
    </lineage>
</organism>
<dbReference type="PROSITE" id="PS00092">
    <property type="entry name" value="N6_MTASE"/>
    <property type="match status" value="1"/>
</dbReference>
<dbReference type="EC" id="2.1.1.171" evidence="7"/>
<dbReference type="EMBL" id="AOSK01000111">
    <property type="protein sequence ID" value="EYD74502.1"/>
    <property type="molecule type" value="Genomic_DNA"/>
</dbReference>
<dbReference type="Gene3D" id="3.40.50.150">
    <property type="entry name" value="Vaccinia Virus protein VP39"/>
    <property type="match status" value="1"/>
</dbReference>
<keyword evidence="4 7" id="KW-0808">Transferase</keyword>
<evidence type="ECO:0000259" key="6">
    <source>
        <dbReference type="Pfam" id="PF05175"/>
    </source>
</evidence>
<evidence type="ECO:0000256" key="4">
    <source>
        <dbReference type="ARBA" id="ARBA00022679"/>
    </source>
</evidence>
<dbReference type="AlphaFoldDB" id="A0A017HJ46"/>
<comment type="caution">
    <text evidence="7">The sequence shown here is derived from an EMBL/GenBank/DDBJ whole genome shotgun (WGS) entry which is preliminary data.</text>
</comment>
<dbReference type="InterPro" id="IPR002052">
    <property type="entry name" value="DNA_methylase_N6_adenine_CS"/>
</dbReference>
<dbReference type="Pfam" id="PF05175">
    <property type="entry name" value="MTS"/>
    <property type="match status" value="1"/>
</dbReference>
<feature type="domain" description="Methyltransferase small" evidence="6">
    <location>
        <begin position="154"/>
        <end position="314"/>
    </location>
</feature>
<dbReference type="InterPro" id="IPR046977">
    <property type="entry name" value="RsmC/RlmG"/>
</dbReference>
<evidence type="ECO:0000256" key="1">
    <source>
        <dbReference type="ARBA" id="ARBA00022490"/>
    </source>
</evidence>
<dbReference type="InterPro" id="IPR007848">
    <property type="entry name" value="Small_mtfrase_dom"/>
</dbReference>
<dbReference type="InterPro" id="IPR029063">
    <property type="entry name" value="SAM-dependent_MTases_sf"/>
</dbReference>
<name>A0A017HJ46_9RHOB</name>
<dbReference type="PATRIC" id="fig|442562.3.peg.3745"/>
<evidence type="ECO:0000256" key="3">
    <source>
        <dbReference type="ARBA" id="ARBA00022603"/>
    </source>
</evidence>
<dbReference type="PANTHER" id="PTHR47816:SF4">
    <property type="entry name" value="RIBOSOMAL RNA SMALL SUBUNIT METHYLTRANSFERASE C"/>
    <property type="match status" value="1"/>
</dbReference>
<protein>
    <submittedName>
        <fullName evidence="7">Ribosomal RNA small subunit methyltransferase C</fullName>
        <ecNumber evidence="7">2.1.1.171</ecNumber>
    </submittedName>
</protein>
<dbReference type="STRING" id="442562.Rumeso_03798"/>
<keyword evidence="2" id="KW-0698">rRNA processing</keyword>
<dbReference type="Proteomes" id="UP000019666">
    <property type="component" value="Unassembled WGS sequence"/>
</dbReference>
<evidence type="ECO:0000313" key="7">
    <source>
        <dbReference type="EMBL" id="EYD74502.1"/>
    </source>
</evidence>
<keyword evidence="5" id="KW-0949">S-adenosyl-L-methionine</keyword>
<reference evidence="7 8" key="1">
    <citation type="submission" date="2013-02" db="EMBL/GenBank/DDBJ databases">
        <authorList>
            <person name="Fiebig A."/>
            <person name="Goeker M."/>
            <person name="Klenk H.-P.P."/>
        </authorList>
    </citation>
    <scope>NUCLEOTIDE SEQUENCE [LARGE SCALE GENOMIC DNA]</scope>
    <source>
        <strain evidence="7 8">DSM 19309</strain>
    </source>
</reference>